<sequence length="69" mass="8139">MQRYFTCLKKNRGLLFFCHGCRCREYRQKGEPTQNSGREGFPVRSITGDRENRVDQTNRTKTEPNSNPQ</sequence>
<evidence type="ECO:0000313" key="2">
    <source>
        <dbReference type="EMBL" id="CAG7826808.1"/>
    </source>
</evidence>
<proteinExistence type="predicted"/>
<feature type="region of interest" description="Disordered" evidence="1">
    <location>
        <begin position="29"/>
        <end position="69"/>
    </location>
</feature>
<gene>
    <name evidence="2" type="ORF">AFUS01_LOCUS36844</name>
</gene>
<feature type="compositionally biased region" description="Basic and acidic residues" evidence="1">
    <location>
        <begin position="47"/>
        <end position="62"/>
    </location>
</feature>
<evidence type="ECO:0000256" key="1">
    <source>
        <dbReference type="SAM" id="MobiDB-lite"/>
    </source>
</evidence>
<dbReference type="EMBL" id="CAJVCH010541188">
    <property type="protein sequence ID" value="CAG7826808.1"/>
    <property type="molecule type" value="Genomic_DNA"/>
</dbReference>
<name>A0A8J2L5X1_9HEXA</name>
<dbReference type="AlphaFoldDB" id="A0A8J2L5X1"/>
<reference evidence="2" key="1">
    <citation type="submission" date="2021-06" db="EMBL/GenBank/DDBJ databases">
        <authorList>
            <person name="Hodson N. C."/>
            <person name="Mongue J. A."/>
            <person name="Jaron S. K."/>
        </authorList>
    </citation>
    <scope>NUCLEOTIDE SEQUENCE</scope>
</reference>
<accession>A0A8J2L5X1</accession>
<keyword evidence="3" id="KW-1185">Reference proteome</keyword>
<protein>
    <submittedName>
        <fullName evidence="2">Uncharacterized protein</fullName>
    </submittedName>
</protein>
<evidence type="ECO:0000313" key="3">
    <source>
        <dbReference type="Proteomes" id="UP000708208"/>
    </source>
</evidence>
<comment type="caution">
    <text evidence="2">The sequence shown here is derived from an EMBL/GenBank/DDBJ whole genome shotgun (WGS) entry which is preliminary data.</text>
</comment>
<organism evidence="2 3">
    <name type="scientific">Allacma fusca</name>
    <dbReference type="NCBI Taxonomy" id="39272"/>
    <lineage>
        <taxon>Eukaryota</taxon>
        <taxon>Metazoa</taxon>
        <taxon>Ecdysozoa</taxon>
        <taxon>Arthropoda</taxon>
        <taxon>Hexapoda</taxon>
        <taxon>Collembola</taxon>
        <taxon>Symphypleona</taxon>
        <taxon>Sminthuridae</taxon>
        <taxon>Allacma</taxon>
    </lineage>
</organism>
<dbReference type="Proteomes" id="UP000708208">
    <property type="component" value="Unassembled WGS sequence"/>
</dbReference>